<dbReference type="InterPro" id="IPR003710">
    <property type="entry name" value="ApbA"/>
</dbReference>
<dbReference type="InterPro" id="IPR008927">
    <property type="entry name" value="6-PGluconate_DH-like_C_sf"/>
</dbReference>
<evidence type="ECO:0000256" key="3">
    <source>
        <dbReference type="ARBA" id="ARBA00023002"/>
    </source>
</evidence>
<dbReference type="UniPathway" id="UPA00028">
    <property type="reaction ID" value="UER00004"/>
</dbReference>
<comment type="similarity">
    <text evidence="1 4">Belongs to the ketopantoate reductase family.</text>
</comment>
<comment type="caution">
    <text evidence="7">The sequence shown here is derived from an EMBL/GenBank/DDBJ whole genome shotgun (WGS) entry which is preliminary data.</text>
</comment>
<organism evidence="7 8">
    <name type="scientific">Pseudoclavibacter endophyticus</name>
    <dbReference type="NCBI Taxonomy" id="1778590"/>
    <lineage>
        <taxon>Bacteria</taxon>
        <taxon>Bacillati</taxon>
        <taxon>Actinomycetota</taxon>
        <taxon>Actinomycetes</taxon>
        <taxon>Micrococcales</taxon>
        <taxon>Microbacteriaceae</taxon>
        <taxon>Pseudoclavibacter</taxon>
    </lineage>
</organism>
<feature type="domain" description="Ketopantoate reductase C-terminal" evidence="6">
    <location>
        <begin position="198"/>
        <end position="320"/>
    </location>
</feature>
<dbReference type="GO" id="GO:0015940">
    <property type="term" value="P:pantothenate biosynthetic process"/>
    <property type="evidence" value="ECO:0007669"/>
    <property type="project" value="UniProtKB-UniPathway"/>
</dbReference>
<evidence type="ECO:0000256" key="1">
    <source>
        <dbReference type="ARBA" id="ARBA00007870"/>
    </source>
</evidence>
<dbReference type="Pfam" id="PF02558">
    <property type="entry name" value="ApbA"/>
    <property type="match status" value="1"/>
</dbReference>
<evidence type="ECO:0000259" key="5">
    <source>
        <dbReference type="Pfam" id="PF02558"/>
    </source>
</evidence>
<proteinExistence type="inferred from homology"/>
<comment type="function">
    <text evidence="4">Catalyzes the NADPH-dependent reduction of ketopantoate into pantoic acid.</text>
</comment>
<dbReference type="Proteomes" id="UP000431744">
    <property type="component" value="Unassembled WGS sequence"/>
</dbReference>
<dbReference type="InterPro" id="IPR013328">
    <property type="entry name" value="6PGD_dom2"/>
</dbReference>
<evidence type="ECO:0000313" key="8">
    <source>
        <dbReference type="Proteomes" id="UP000431744"/>
    </source>
</evidence>
<dbReference type="FunFam" id="1.10.1040.10:FF:000017">
    <property type="entry name" value="2-dehydropantoate 2-reductase"/>
    <property type="match status" value="1"/>
</dbReference>
<reference evidence="7 8" key="1">
    <citation type="submission" date="2019-09" db="EMBL/GenBank/DDBJ databases">
        <title>Phylogeny of genus Pseudoclavibacter and closely related genus.</title>
        <authorList>
            <person name="Li Y."/>
        </authorList>
    </citation>
    <scope>NUCLEOTIDE SEQUENCE [LARGE SCALE GENOMIC DNA]</scope>
    <source>
        <strain evidence="7 8">EGI 60007</strain>
    </source>
</reference>
<dbReference type="InterPro" id="IPR013332">
    <property type="entry name" value="KPR_N"/>
</dbReference>
<dbReference type="AlphaFoldDB" id="A0A6H9WMN2"/>
<dbReference type="Gene3D" id="1.10.1040.10">
    <property type="entry name" value="N-(1-d-carboxylethyl)-l-norvaline Dehydrogenase, domain 2"/>
    <property type="match status" value="1"/>
</dbReference>
<accession>A0A6H9WMN2</accession>
<dbReference type="Gene3D" id="3.40.50.720">
    <property type="entry name" value="NAD(P)-binding Rossmann-like Domain"/>
    <property type="match status" value="1"/>
</dbReference>
<dbReference type="GO" id="GO:0005737">
    <property type="term" value="C:cytoplasm"/>
    <property type="evidence" value="ECO:0007669"/>
    <property type="project" value="TreeGrafter"/>
</dbReference>
<feature type="domain" description="Ketopantoate reductase N-terminal" evidence="5">
    <location>
        <begin position="19"/>
        <end position="167"/>
    </location>
</feature>
<dbReference type="InterPro" id="IPR013752">
    <property type="entry name" value="KPA_reductase"/>
</dbReference>
<comment type="catalytic activity">
    <reaction evidence="4">
        <text>(R)-pantoate + NADP(+) = 2-dehydropantoate + NADPH + H(+)</text>
        <dbReference type="Rhea" id="RHEA:16233"/>
        <dbReference type="ChEBI" id="CHEBI:11561"/>
        <dbReference type="ChEBI" id="CHEBI:15378"/>
        <dbReference type="ChEBI" id="CHEBI:15980"/>
        <dbReference type="ChEBI" id="CHEBI:57783"/>
        <dbReference type="ChEBI" id="CHEBI:58349"/>
        <dbReference type="EC" id="1.1.1.169"/>
    </reaction>
</comment>
<evidence type="ECO:0000256" key="2">
    <source>
        <dbReference type="ARBA" id="ARBA00022857"/>
    </source>
</evidence>
<dbReference type="PANTHER" id="PTHR21708">
    <property type="entry name" value="PROBABLE 2-DEHYDROPANTOATE 2-REDUCTASE"/>
    <property type="match status" value="1"/>
</dbReference>
<dbReference type="SUPFAM" id="SSF51735">
    <property type="entry name" value="NAD(P)-binding Rossmann-fold domains"/>
    <property type="match status" value="1"/>
</dbReference>
<dbReference type="GO" id="GO:0008677">
    <property type="term" value="F:2-dehydropantoate 2-reductase activity"/>
    <property type="evidence" value="ECO:0007669"/>
    <property type="project" value="UniProtKB-EC"/>
</dbReference>
<evidence type="ECO:0000256" key="4">
    <source>
        <dbReference type="RuleBase" id="RU362068"/>
    </source>
</evidence>
<dbReference type="SUPFAM" id="SSF48179">
    <property type="entry name" value="6-phosphogluconate dehydrogenase C-terminal domain-like"/>
    <property type="match status" value="1"/>
</dbReference>
<dbReference type="InterPro" id="IPR051402">
    <property type="entry name" value="KPR-Related"/>
</dbReference>
<protein>
    <recommendedName>
        <fullName evidence="4">2-dehydropantoate 2-reductase</fullName>
        <ecNumber evidence="4">1.1.1.169</ecNumber>
    </recommendedName>
    <alternativeName>
        <fullName evidence="4">Ketopantoate reductase</fullName>
    </alternativeName>
</protein>
<keyword evidence="4" id="KW-0566">Pantothenate biosynthesis</keyword>
<keyword evidence="3 4" id="KW-0560">Oxidoreductase</keyword>
<dbReference type="RefSeq" id="WP_158029699.1">
    <property type="nucleotide sequence ID" value="NZ_BMHG01000001.1"/>
</dbReference>
<name>A0A6H9WMN2_9MICO</name>
<gene>
    <name evidence="7" type="ORF">F8O04_12345</name>
</gene>
<keyword evidence="8" id="KW-1185">Reference proteome</keyword>
<dbReference type="PANTHER" id="PTHR21708:SF26">
    <property type="entry name" value="2-DEHYDROPANTOATE 2-REDUCTASE"/>
    <property type="match status" value="1"/>
</dbReference>
<dbReference type="Pfam" id="PF08546">
    <property type="entry name" value="ApbA_C"/>
    <property type="match status" value="1"/>
</dbReference>
<dbReference type="EMBL" id="WBJY01000003">
    <property type="protein sequence ID" value="KAB1647806.1"/>
    <property type="molecule type" value="Genomic_DNA"/>
</dbReference>
<evidence type="ECO:0000313" key="7">
    <source>
        <dbReference type="EMBL" id="KAB1647806.1"/>
    </source>
</evidence>
<dbReference type="NCBIfam" id="TIGR00745">
    <property type="entry name" value="apbA_panE"/>
    <property type="match status" value="1"/>
</dbReference>
<dbReference type="InterPro" id="IPR036291">
    <property type="entry name" value="NAD(P)-bd_dom_sf"/>
</dbReference>
<keyword evidence="2 4" id="KW-0521">NADP</keyword>
<dbReference type="OrthoDB" id="9793586at2"/>
<dbReference type="EC" id="1.1.1.169" evidence="4"/>
<evidence type="ECO:0000259" key="6">
    <source>
        <dbReference type="Pfam" id="PF08546"/>
    </source>
</evidence>
<sequence>MTKKKTADRNPAAALPQHIAVIGAGAMGTLFAARIAEQGIGVTLVDIDRRRLDAIAGHGIALTDDAGTRTVAVGTASADQLGPGVQLAIVFTKSMHTRAAAASIAHLAACGTTVLTLQNGLGNAESIATAFPPTQILKGMAALPADLAGVTEVRTHGSAHVVLGPFQASPVSDDAAASAVALLSGAGFDAELATTADVDVAVWEKVAFNAALNTIAAVTGRTNGGMDNEPGRAIAAAIVDEVAATAMATGIAVDAPRIHVTVIDALVQHRHHEPSMLQDVAAGRPTEIEAIAGAVIERAEAVGVDVPVTRTLANLVRLVETPRT</sequence>
<comment type="pathway">
    <text evidence="4">Cofactor biosynthesis; (R)-pantothenate biosynthesis; (R)-pantoate from 3-methyl-2-oxobutanoate: step 2/2.</text>
</comment>